<evidence type="ECO:0000313" key="4">
    <source>
        <dbReference type="EMBL" id="EFN52203.1"/>
    </source>
</evidence>
<dbReference type="RefSeq" id="XP_005844305.1">
    <property type="nucleotide sequence ID" value="XM_005844243.1"/>
</dbReference>
<dbReference type="Pfam" id="PF01920">
    <property type="entry name" value="Prefoldin_2"/>
    <property type="match status" value="1"/>
</dbReference>
<dbReference type="SUPFAM" id="SSF46579">
    <property type="entry name" value="Prefoldin"/>
    <property type="match status" value="1"/>
</dbReference>
<dbReference type="CDD" id="cd23161">
    <property type="entry name" value="Prefoldin_6"/>
    <property type="match status" value="1"/>
</dbReference>
<organism evidence="5">
    <name type="scientific">Chlorella variabilis</name>
    <name type="common">Green alga</name>
    <dbReference type="NCBI Taxonomy" id="554065"/>
    <lineage>
        <taxon>Eukaryota</taxon>
        <taxon>Viridiplantae</taxon>
        <taxon>Chlorophyta</taxon>
        <taxon>core chlorophytes</taxon>
        <taxon>Trebouxiophyceae</taxon>
        <taxon>Chlorellales</taxon>
        <taxon>Chlorellaceae</taxon>
        <taxon>Chlorella clade</taxon>
        <taxon>Chlorella</taxon>
    </lineage>
</organism>
<dbReference type="OMA" id="IGPTLIK"/>
<evidence type="ECO:0008006" key="6">
    <source>
        <dbReference type="Google" id="ProtNLM"/>
    </source>
</evidence>
<proteinExistence type="inferred from homology"/>
<dbReference type="GO" id="GO:0051082">
    <property type="term" value="F:unfolded protein binding"/>
    <property type="evidence" value="ECO:0007669"/>
    <property type="project" value="InterPro"/>
</dbReference>
<dbReference type="AlphaFoldDB" id="E1ZPM0"/>
<dbReference type="STRING" id="554065.E1ZPM0"/>
<keyword evidence="3" id="KW-0175">Coiled coil</keyword>
<evidence type="ECO:0000256" key="3">
    <source>
        <dbReference type="SAM" id="Coils"/>
    </source>
</evidence>
<evidence type="ECO:0000256" key="1">
    <source>
        <dbReference type="ARBA" id="ARBA00008045"/>
    </source>
</evidence>
<dbReference type="Proteomes" id="UP000008141">
    <property type="component" value="Unassembled WGS sequence"/>
</dbReference>
<dbReference type="GeneID" id="17351677"/>
<dbReference type="InterPro" id="IPR002777">
    <property type="entry name" value="PFD_beta-like"/>
</dbReference>
<accession>E1ZPM0</accession>
<name>E1ZPM0_CHLVA</name>
<dbReference type="InterPro" id="IPR009053">
    <property type="entry name" value="Prefoldin"/>
</dbReference>
<dbReference type="FunFam" id="1.10.287.370:FF:000003">
    <property type="entry name" value="Prefoldin subunit 6"/>
    <property type="match status" value="1"/>
</dbReference>
<dbReference type="FunCoup" id="E1ZPM0">
    <property type="interactions" value="1855"/>
</dbReference>
<dbReference type="GO" id="GO:0006457">
    <property type="term" value="P:protein folding"/>
    <property type="evidence" value="ECO:0007669"/>
    <property type="project" value="InterPro"/>
</dbReference>
<evidence type="ECO:0000313" key="5">
    <source>
        <dbReference type="Proteomes" id="UP000008141"/>
    </source>
</evidence>
<dbReference type="GO" id="GO:0051131">
    <property type="term" value="P:chaperone-mediated protein complex assembly"/>
    <property type="evidence" value="ECO:0007669"/>
    <property type="project" value="TreeGrafter"/>
</dbReference>
<feature type="coiled-coil region" evidence="3">
    <location>
        <begin position="83"/>
        <end position="131"/>
    </location>
</feature>
<dbReference type="InParanoid" id="E1ZPM0"/>
<dbReference type="eggNOG" id="KOG3478">
    <property type="taxonomic scope" value="Eukaryota"/>
</dbReference>
<dbReference type="OrthoDB" id="248120at2759"/>
<dbReference type="KEGG" id="cvr:CHLNCDRAFT_139019"/>
<dbReference type="GO" id="GO:0009409">
    <property type="term" value="P:response to cold"/>
    <property type="evidence" value="ECO:0007669"/>
    <property type="project" value="UniProtKB-ARBA"/>
</dbReference>
<dbReference type="PANTHER" id="PTHR21431">
    <property type="entry name" value="PREFOLDIN SUBUNIT 6"/>
    <property type="match status" value="1"/>
</dbReference>
<keyword evidence="2" id="KW-0143">Chaperone</keyword>
<reference evidence="4 5" key="1">
    <citation type="journal article" date="2010" name="Plant Cell">
        <title>The Chlorella variabilis NC64A genome reveals adaptation to photosymbiosis, coevolution with viruses, and cryptic sex.</title>
        <authorList>
            <person name="Blanc G."/>
            <person name="Duncan G."/>
            <person name="Agarkova I."/>
            <person name="Borodovsky M."/>
            <person name="Gurnon J."/>
            <person name="Kuo A."/>
            <person name="Lindquist E."/>
            <person name="Lucas S."/>
            <person name="Pangilinan J."/>
            <person name="Polle J."/>
            <person name="Salamov A."/>
            <person name="Terry A."/>
            <person name="Yamada T."/>
            <person name="Dunigan D.D."/>
            <person name="Grigoriev I.V."/>
            <person name="Claverie J.M."/>
            <person name="Van Etten J.L."/>
        </authorList>
    </citation>
    <scope>NUCLEOTIDE SEQUENCE [LARGE SCALE GENOMIC DNA]</scope>
    <source>
        <strain evidence="4 5">NC64A</strain>
    </source>
</reference>
<dbReference type="GO" id="GO:0016272">
    <property type="term" value="C:prefoldin complex"/>
    <property type="evidence" value="ECO:0007669"/>
    <property type="project" value="InterPro"/>
</dbReference>
<protein>
    <recommendedName>
        <fullName evidence="6">Prefoldin subunit 6</fullName>
    </recommendedName>
</protein>
<dbReference type="EMBL" id="GL433857">
    <property type="protein sequence ID" value="EFN52203.1"/>
    <property type="molecule type" value="Genomic_DNA"/>
</dbReference>
<dbReference type="GO" id="GO:0005737">
    <property type="term" value="C:cytoplasm"/>
    <property type="evidence" value="ECO:0007669"/>
    <property type="project" value="TreeGrafter"/>
</dbReference>
<dbReference type="GO" id="GO:0051087">
    <property type="term" value="F:protein-folding chaperone binding"/>
    <property type="evidence" value="ECO:0007669"/>
    <property type="project" value="TreeGrafter"/>
</dbReference>
<evidence type="ECO:0000256" key="2">
    <source>
        <dbReference type="ARBA" id="ARBA00023186"/>
    </source>
</evidence>
<keyword evidence="5" id="KW-1185">Reference proteome</keyword>
<dbReference type="PANTHER" id="PTHR21431:SF0">
    <property type="entry name" value="PREFOLDIN SUBUNIT 6"/>
    <property type="match status" value="1"/>
</dbReference>
<dbReference type="Gene3D" id="1.10.287.370">
    <property type="match status" value="1"/>
</dbReference>
<comment type="similarity">
    <text evidence="1">Belongs to the prefoldin subunit beta family.</text>
</comment>
<gene>
    <name evidence="4" type="ORF">CHLNCDRAFT_139019</name>
</gene>
<sequence length="136" mass="15630">MESRFQTLQRELQTEVAAFQQLQQGVQQNHRLRQQSLQQQHENEMVLQELALLAEDANVYKMIGPVLVRQDTLEARANVGKRLEFIAGELKRLDTQLQQLEERQGKKQAQLVRMQQELQGAQQQQQQQQAAAVGAA</sequence>